<keyword evidence="5 6" id="KW-0472">Membrane</keyword>
<evidence type="ECO:0000256" key="1">
    <source>
        <dbReference type="ARBA" id="ARBA00004141"/>
    </source>
</evidence>
<dbReference type="Pfam" id="PF07690">
    <property type="entry name" value="MFS_1"/>
    <property type="match status" value="1"/>
</dbReference>
<dbReference type="AlphaFoldDB" id="A0A2G8RPH6"/>
<feature type="transmembrane region" description="Helical" evidence="6">
    <location>
        <begin position="182"/>
        <end position="203"/>
    </location>
</feature>
<reference evidence="8 9" key="1">
    <citation type="journal article" date="2015" name="Sci. Rep.">
        <title>Chromosome-level genome map provides insights into diverse defense mechanisms in the medicinal fungus Ganoderma sinense.</title>
        <authorList>
            <person name="Zhu Y."/>
            <person name="Xu J."/>
            <person name="Sun C."/>
            <person name="Zhou S."/>
            <person name="Xu H."/>
            <person name="Nelson D.R."/>
            <person name="Qian J."/>
            <person name="Song J."/>
            <person name="Luo H."/>
            <person name="Xiang L."/>
            <person name="Li Y."/>
            <person name="Xu Z."/>
            <person name="Ji A."/>
            <person name="Wang L."/>
            <person name="Lu S."/>
            <person name="Hayward A."/>
            <person name="Sun W."/>
            <person name="Li X."/>
            <person name="Schwartz D.C."/>
            <person name="Wang Y."/>
            <person name="Chen S."/>
        </authorList>
    </citation>
    <scope>NUCLEOTIDE SEQUENCE [LARGE SCALE GENOMIC DNA]</scope>
    <source>
        <strain evidence="8 9">ZZ0214-1</strain>
    </source>
</reference>
<evidence type="ECO:0000256" key="4">
    <source>
        <dbReference type="ARBA" id="ARBA00022989"/>
    </source>
</evidence>
<dbReference type="PANTHER" id="PTHR43791">
    <property type="entry name" value="PERMEASE-RELATED"/>
    <property type="match status" value="1"/>
</dbReference>
<dbReference type="GO" id="GO:0022857">
    <property type="term" value="F:transmembrane transporter activity"/>
    <property type="evidence" value="ECO:0007669"/>
    <property type="project" value="InterPro"/>
</dbReference>
<comment type="caution">
    <text evidence="8">The sequence shown here is derived from an EMBL/GenBank/DDBJ whole genome shotgun (WGS) entry which is preliminary data.</text>
</comment>
<dbReference type="Gene3D" id="1.20.1250.20">
    <property type="entry name" value="MFS general substrate transporter like domains"/>
    <property type="match status" value="2"/>
</dbReference>
<feature type="transmembrane region" description="Helical" evidence="6">
    <location>
        <begin position="373"/>
        <end position="396"/>
    </location>
</feature>
<feature type="transmembrane region" description="Helical" evidence="6">
    <location>
        <begin position="283"/>
        <end position="304"/>
    </location>
</feature>
<sequence>MAEQKSQPDEIKVAQKAHVKDTIVDVLASEAGEVAGSTKAEESRLVRKLDRRIMPMLAVMNLFASLDRSNLGNARLQGLPQDILHGDPTGTLFDWANSAFFFSYVSCQVPAVLSSKLYPPHIWIGCAVICWGLSSTLMASAFSFPGLIISRLALGVFEAGFAPCLPLYLSLFYTREEIGFRIAAWTMCTAIAGAFGGLIAFGVQHAHTVLANWRLLFIVEGSPTIFLGMLALVMLPDRPEETGLFTDRERALSVERMNRGGKADVGRTLQKQHILLAFRDWKLYAAGAMFFGANCALSGLQAFLPTIIASFGFSDAVAQILTVPPYAVAVMVLYLIVHTSDRLQRRGVFLIGTGILAGIGYILLVAIPSNVHVRYFATFCTSAGTSANIALVLTWFSHNLGSETKKAAGMPLYMSIGHCGSILGSHLFPITDAPGYVKGFAVTCGLQFLLVLIAGVFTIYFTAENRRRDELYGKPAPGVPVDLSELADEAHDFRYAP</sequence>
<dbReference type="PANTHER" id="PTHR43791:SF36">
    <property type="entry name" value="TRANSPORTER, PUTATIVE (AFU_ORTHOLOGUE AFUA_6G08340)-RELATED"/>
    <property type="match status" value="1"/>
</dbReference>
<feature type="transmembrane region" description="Helical" evidence="6">
    <location>
        <begin position="408"/>
        <end position="428"/>
    </location>
</feature>
<proteinExistence type="predicted"/>
<evidence type="ECO:0000256" key="6">
    <source>
        <dbReference type="SAM" id="Phobius"/>
    </source>
</evidence>
<keyword evidence="2" id="KW-0813">Transport</keyword>
<evidence type="ECO:0000313" key="8">
    <source>
        <dbReference type="EMBL" id="PIL23420.1"/>
    </source>
</evidence>
<keyword evidence="4 6" id="KW-1133">Transmembrane helix</keyword>
<feature type="transmembrane region" description="Helical" evidence="6">
    <location>
        <begin position="348"/>
        <end position="367"/>
    </location>
</feature>
<dbReference type="GO" id="GO:0016020">
    <property type="term" value="C:membrane"/>
    <property type="evidence" value="ECO:0007669"/>
    <property type="project" value="UniProtKB-SubCell"/>
</dbReference>
<feature type="transmembrane region" description="Helical" evidence="6">
    <location>
        <begin position="215"/>
        <end position="235"/>
    </location>
</feature>
<dbReference type="SUPFAM" id="SSF103473">
    <property type="entry name" value="MFS general substrate transporter"/>
    <property type="match status" value="1"/>
</dbReference>
<evidence type="ECO:0000259" key="7">
    <source>
        <dbReference type="PROSITE" id="PS50850"/>
    </source>
</evidence>
<keyword evidence="9" id="KW-1185">Reference proteome</keyword>
<protein>
    <submittedName>
        <fullName evidence="8">MFS general substrate transporter</fullName>
    </submittedName>
</protein>
<keyword evidence="3 6" id="KW-0812">Transmembrane</keyword>
<dbReference type="Proteomes" id="UP000230002">
    <property type="component" value="Unassembled WGS sequence"/>
</dbReference>
<dbReference type="PROSITE" id="PS50850">
    <property type="entry name" value="MFS"/>
    <property type="match status" value="1"/>
</dbReference>
<accession>A0A2G8RPH6</accession>
<feature type="transmembrane region" description="Helical" evidence="6">
    <location>
        <begin position="316"/>
        <end position="336"/>
    </location>
</feature>
<feature type="domain" description="Major facilitator superfamily (MFS) profile" evidence="7">
    <location>
        <begin position="53"/>
        <end position="466"/>
    </location>
</feature>
<evidence type="ECO:0000256" key="2">
    <source>
        <dbReference type="ARBA" id="ARBA00022448"/>
    </source>
</evidence>
<feature type="transmembrane region" description="Helical" evidence="6">
    <location>
        <begin position="122"/>
        <end position="142"/>
    </location>
</feature>
<dbReference type="FunFam" id="1.20.1250.20:FF:000013">
    <property type="entry name" value="MFS general substrate transporter"/>
    <property type="match status" value="1"/>
</dbReference>
<evidence type="ECO:0000256" key="3">
    <source>
        <dbReference type="ARBA" id="ARBA00022692"/>
    </source>
</evidence>
<name>A0A2G8RPH6_9APHY</name>
<gene>
    <name evidence="8" type="ORF">GSI_14731</name>
</gene>
<dbReference type="EMBL" id="AYKW01000068">
    <property type="protein sequence ID" value="PIL23420.1"/>
    <property type="molecule type" value="Genomic_DNA"/>
</dbReference>
<dbReference type="OrthoDB" id="2985014at2759"/>
<dbReference type="InterPro" id="IPR020846">
    <property type="entry name" value="MFS_dom"/>
</dbReference>
<evidence type="ECO:0000256" key="5">
    <source>
        <dbReference type="ARBA" id="ARBA00023136"/>
    </source>
</evidence>
<feature type="transmembrane region" description="Helical" evidence="6">
    <location>
        <begin position="148"/>
        <end position="170"/>
    </location>
</feature>
<dbReference type="InterPro" id="IPR011701">
    <property type="entry name" value="MFS"/>
</dbReference>
<dbReference type="STRING" id="1077348.A0A2G8RPH6"/>
<dbReference type="InterPro" id="IPR036259">
    <property type="entry name" value="MFS_trans_sf"/>
</dbReference>
<feature type="transmembrane region" description="Helical" evidence="6">
    <location>
        <begin position="440"/>
        <end position="461"/>
    </location>
</feature>
<comment type="subcellular location">
    <subcellularLocation>
        <location evidence="1">Membrane</location>
        <topology evidence="1">Multi-pass membrane protein</topology>
    </subcellularLocation>
</comment>
<organism evidence="8 9">
    <name type="scientific">Ganoderma sinense ZZ0214-1</name>
    <dbReference type="NCBI Taxonomy" id="1077348"/>
    <lineage>
        <taxon>Eukaryota</taxon>
        <taxon>Fungi</taxon>
        <taxon>Dikarya</taxon>
        <taxon>Basidiomycota</taxon>
        <taxon>Agaricomycotina</taxon>
        <taxon>Agaricomycetes</taxon>
        <taxon>Polyporales</taxon>
        <taxon>Polyporaceae</taxon>
        <taxon>Ganoderma</taxon>
    </lineage>
</organism>
<dbReference type="FunFam" id="1.20.1250.20:FF:000018">
    <property type="entry name" value="MFS transporter permease"/>
    <property type="match status" value="1"/>
</dbReference>
<evidence type="ECO:0000313" key="9">
    <source>
        <dbReference type="Proteomes" id="UP000230002"/>
    </source>
</evidence>